<proteinExistence type="predicted"/>
<dbReference type="EMBL" id="PQXF01000018">
    <property type="protein sequence ID" value="PXF60220.1"/>
    <property type="molecule type" value="Genomic_DNA"/>
</dbReference>
<evidence type="ECO:0000313" key="1">
    <source>
        <dbReference type="EMBL" id="PXF60220.1"/>
    </source>
</evidence>
<name>A0AC61L196_9EURY</name>
<dbReference type="Proteomes" id="UP000248329">
    <property type="component" value="Unassembled WGS sequence"/>
</dbReference>
<organism evidence="1 2">
    <name type="scientific">Candidatus Methanogaster sp</name>
    <dbReference type="NCBI Taxonomy" id="3386292"/>
    <lineage>
        <taxon>Archaea</taxon>
        <taxon>Methanobacteriati</taxon>
        <taxon>Methanobacteriota</taxon>
        <taxon>Stenosarchaea group</taxon>
        <taxon>Methanomicrobia</taxon>
        <taxon>Methanosarcinales</taxon>
        <taxon>ANME-2 cluster</taxon>
        <taxon>Candidatus Methanogasteraceae</taxon>
        <taxon>Candidatus Methanogaster</taxon>
    </lineage>
</organism>
<gene>
    <name evidence="1" type="ORF">C4B59_09695</name>
</gene>
<accession>A0AC61L196</accession>
<sequence length="484" mass="52268">MIEMKTEYRGDSKMHKMEMIAILLMVAFAGLSANIQAQEEDNLSLRSTEELPSQQLSAGSKYTWNNIDLNSGKYDLITMDLNWNWVYSTCSANYEMGHDTAVHVNGVKVTGSDRIISTNSPSCGPDWREVEYGSDGGQDPNPGEGYEALYTPTKNSLVLDITNLVPTSGSYPVTVEHAGSKYTLESAPVIRAYKVCELHLIKSVAPHSIKQGQTTTVSISVENTGTTEVTDIEVADTIPPDLILANGETSRTYKSLLPDDSREFQYTLQLNKTGTFDLDPAVAAYSDEEGNYRTVTSKTSVITVISPMDPPTTKQTAPESSSKISTASVQLHGEKTHVVLGEDILLKLSAVNKITKPVMTLQVILIPPSGMSVTSADFVKSGAGQYTSTYTIEPGSGRDIEVRIRPNQAGGFVVNGAVIYYFGGDMENAEEHTLSLPITVRAVEKAGAEQTETALESDEASAPGFAAVVAVIGLLAVYLRRKGI</sequence>
<protein>
    <submittedName>
        <fullName evidence="1">Uncharacterized protein</fullName>
    </submittedName>
</protein>
<evidence type="ECO:0000313" key="2">
    <source>
        <dbReference type="Proteomes" id="UP000248329"/>
    </source>
</evidence>
<reference evidence="1" key="1">
    <citation type="submission" date="2018-01" db="EMBL/GenBank/DDBJ databases">
        <authorList>
            <person name="Krukenberg V."/>
        </authorList>
    </citation>
    <scope>NUCLEOTIDE SEQUENCE</scope>
    <source>
        <strain evidence="1">E20ANME2</strain>
    </source>
</reference>
<comment type="caution">
    <text evidence="1">The sequence shown here is derived from an EMBL/GenBank/DDBJ whole genome shotgun (WGS) entry which is preliminary data.</text>
</comment>